<evidence type="ECO:0000256" key="4">
    <source>
        <dbReference type="HAMAP-Rule" id="MF_00063"/>
    </source>
</evidence>
<dbReference type="InterPro" id="IPR004511">
    <property type="entry name" value="PAPS/APS_Rdtase"/>
</dbReference>
<gene>
    <name evidence="4" type="primary">cysH</name>
    <name evidence="6" type="ORF">CVT23_14795</name>
</gene>
<dbReference type="GO" id="GO:0019379">
    <property type="term" value="P:sulfate assimilation, phosphoadenylyl sulfate reduction by phosphoadenylyl-sulfate reductase (thioredoxin)"/>
    <property type="evidence" value="ECO:0007669"/>
    <property type="project" value="UniProtKB-UniRule"/>
</dbReference>
<dbReference type="Proteomes" id="UP000229498">
    <property type="component" value="Unassembled WGS sequence"/>
</dbReference>
<feature type="active site" description="Nucleophile; cysteine thiosulfonate intermediate" evidence="4">
    <location>
        <position position="237"/>
    </location>
</feature>
<proteinExistence type="inferred from homology"/>
<dbReference type="GO" id="GO:0005737">
    <property type="term" value="C:cytoplasm"/>
    <property type="evidence" value="ECO:0007669"/>
    <property type="project" value="UniProtKB-SubCell"/>
</dbReference>
<organism evidence="6 7">
    <name type="scientific">Minwuia thermotolerans</name>
    <dbReference type="NCBI Taxonomy" id="2056226"/>
    <lineage>
        <taxon>Bacteria</taxon>
        <taxon>Pseudomonadati</taxon>
        <taxon>Pseudomonadota</taxon>
        <taxon>Alphaproteobacteria</taxon>
        <taxon>Minwuiales</taxon>
        <taxon>Minwuiaceae</taxon>
        <taxon>Minwuia</taxon>
    </lineage>
</organism>
<dbReference type="PANTHER" id="PTHR46509:SF1">
    <property type="entry name" value="PHOSPHOADENOSINE PHOSPHOSULFATE REDUCTASE"/>
    <property type="match status" value="1"/>
</dbReference>
<dbReference type="GO" id="GO:0046872">
    <property type="term" value="F:metal ion binding"/>
    <property type="evidence" value="ECO:0007669"/>
    <property type="project" value="UniProtKB-KW"/>
</dbReference>
<comment type="catalytic activity">
    <reaction evidence="4">
        <text>[thioredoxin]-disulfide + sulfite + AMP + 2 H(+) = adenosine 5'-phosphosulfate + [thioredoxin]-dithiol</text>
        <dbReference type="Rhea" id="RHEA:21976"/>
        <dbReference type="Rhea" id="RHEA-COMP:10698"/>
        <dbReference type="Rhea" id="RHEA-COMP:10700"/>
        <dbReference type="ChEBI" id="CHEBI:15378"/>
        <dbReference type="ChEBI" id="CHEBI:17359"/>
        <dbReference type="ChEBI" id="CHEBI:29950"/>
        <dbReference type="ChEBI" id="CHEBI:50058"/>
        <dbReference type="ChEBI" id="CHEBI:58243"/>
        <dbReference type="ChEBI" id="CHEBI:456215"/>
        <dbReference type="EC" id="1.8.4.10"/>
    </reaction>
</comment>
<dbReference type="PIRSF" id="PIRSF000857">
    <property type="entry name" value="PAPS_reductase"/>
    <property type="match status" value="1"/>
</dbReference>
<comment type="function">
    <text evidence="4">Catalyzes the formation of sulfite from adenosine 5'-phosphosulfate (APS) using thioredoxin as an electron donor.</text>
</comment>
<protein>
    <recommendedName>
        <fullName evidence="4">Adenosine 5'-phosphosulfate reductase</fullName>
        <shortName evidence="4">APS reductase</shortName>
        <ecNumber evidence="4">1.8.4.10</ecNumber>
    </recommendedName>
    <alternativeName>
        <fullName evidence="4">5'-adenylylsulfate reductase</fullName>
    </alternativeName>
    <alternativeName>
        <fullName evidence="4">Thioredoxin-dependent 5'-adenylylsulfate reductase</fullName>
    </alternativeName>
</protein>
<dbReference type="RefSeq" id="WP_109795001.1">
    <property type="nucleotide sequence ID" value="NZ_PHIG01000038.1"/>
</dbReference>
<keyword evidence="4" id="KW-0479">Metal-binding</keyword>
<dbReference type="HAMAP" id="MF_00063">
    <property type="entry name" value="CysH"/>
    <property type="match status" value="1"/>
</dbReference>
<name>A0A2M9FZK5_9PROT</name>
<dbReference type="EMBL" id="PHIG01000038">
    <property type="protein sequence ID" value="PJK28896.1"/>
    <property type="molecule type" value="Genomic_DNA"/>
</dbReference>
<dbReference type="AlphaFoldDB" id="A0A2M9FZK5"/>
<dbReference type="NCBIfam" id="TIGR00434">
    <property type="entry name" value="cysH"/>
    <property type="match status" value="1"/>
</dbReference>
<dbReference type="GO" id="GO:0051539">
    <property type="term" value="F:4 iron, 4 sulfur cluster binding"/>
    <property type="evidence" value="ECO:0007669"/>
    <property type="project" value="UniProtKB-UniRule"/>
</dbReference>
<accession>A0A2M9FZK5</accession>
<keyword evidence="4" id="KW-0411">Iron-sulfur</keyword>
<evidence type="ECO:0000313" key="7">
    <source>
        <dbReference type="Proteomes" id="UP000229498"/>
    </source>
</evidence>
<dbReference type="OrthoDB" id="9794018at2"/>
<evidence type="ECO:0000256" key="1">
    <source>
        <dbReference type="ARBA" id="ARBA00009732"/>
    </source>
</evidence>
<feature type="binding site" evidence="4">
    <location>
        <position position="214"/>
    </location>
    <ligand>
        <name>[4Fe-4S] cluster</name>
        <dbReference type="ChEBI" id="CHEBI:49883"/>
    </ligand>
</feature>
<dbReference type="Gene3D" id="3.40.50.620">
    <property type="entry name" value="HUPs"/>
    <property type="match status" value="1"/>
</dbReference>
<dbReference type="CDD" id="cd23945">
    <property type="entry name" value="PAPS_reductase"/>
    <property type="match status" value="1"/>
</dbReference>
<comment type="similarity">
    <text evidence="1 4">Belongs to the PAPS reductase family. CysH subfamily.</text>
</comment>
<comment type="subcellular location">
    <subcellularLocation>
        <location evidence="4">Cytoplasm</location>
    </subcellularLocation>
</comment>
<keyword evidence="4" id="KW-0963">Cytoplasm</keyword>
<dbReference type="SUPFAM" id="SSF52402">
    <property type="entry name" value="Adenine nucleotide alpha hydrolases-like"/>
    <property type="match status" value="1"/>
</dbReference>
<dbReference type="InterPro" id="IPR014729">
    <property type="entry name" value="Rossmann-like_a/b/a_fold"/>
</dbReference>
<feature type="binding site" evidence="4">
    <location>
        <position position="211"/>
    </location>
    <ligand>
        <name>[4Fe-4S] cluster</name>
        <dbReference type="ChEBI" id="CHEBI:49883"/>
    </ligand>
</feature>
<dbReference type="NCBIfam" id="NF002537">
    <property type="entry name" value="PRK02090.1"/>
    <property type="match status" value="1"/>
</dbReference>
<dbReference type="InterPro" id="IPR002500">
    <property type="entry name" value="PAPS_reduct_dom"/>
</dbReference>
<comment type="pathway">
    <text evidence="3 4">Sulfur metabolism; hydrogen sulfide biosynthesis; sulfite from sulfate.</text>
</comment>
<comment type="cofactor">
    <cofactor evidence="4">
        <name>[4Fe-4S] cluster</name>
        <dbReference type="ChEBI" id="CHEBI:49883"/>
    </cofactor>
    <text evidence="4">Binds 1 [4Fe-4S] cluster per subunit.</text>
</comment>
<sequence length="242" mass="27167">MSFQSRFPFADTERLIRASNQAWELDRAFGHLQGRDLIEVAFDRYGPKLTLVSSFGAEAAVLLHLASEVSRHIAVTFIDTGRLFGETLRYRDALADRLGLSDVRTIKPEPRAVKSADPDLLLFSRDANLCCYVRKVEPLKRALQPFDAWLSGRKRFQGGERHHLPAIEAADGRVKFNPLAKWTPDDIEAHFVKYGLPRHPLVADGFLSIGCMPCTDRVAPGEDARAGRWRGQDKTECGIHTL</sequence>
<keyword evidence="7" id="KW-1185">Reference proteome</keyword>
<evidence type="ECO:0000256" key="2">
    <source>
        <dbReference type="ARBA" id="ARBA00023002"/>
    </source>
</evidence>
<keyword evidence="2 4" id="KW-0560">Oxidoreductase</keyword>
<dbReference type="EC" id="1.8.4.10" evidence="4"/>
<reference evidence="6 7" key="1">
    <citation type="submission" date="2017-11" db="EMBL/GenBank/DDBJ databases">
        <title>Draft genome sequence of Rhizobiales bacterium SY3-13.</title>
        <authorList>
            <person name="Sun C."/>
        </authorList>
    </citation>
    <scope>NUCLEOTIDE SEQUENCE [LARGE SCALE GENOMIC DNA]</scope>
    <source>
        <strain evidence="6 7">SY3-13</strain>
    </source>
</reference>
<feature type="binding site" evidence="4">
    <location>
        <position position="131"/>
    </location>
    <ligand>
        <name>[4Fe-4S] cluster</name>
        <dbReference type="ChEBI" id="CHEBI:49883"/>
    </ligand>
</feature>
<evidence type="ECO:0000259" key="5">
    <source>
        <dbReference type="Pfam" id="PF01507"/>
    </source>
</evidence>
<feature type="binding site" evidence="4">
    <location>
        <position position="130"/>
    </location>
    <ligand>
        <name>[4Fe-4S] cluster</name>
        <dbReference type="ChEBI" id="CHEBI:49883"/>
    </ligand>
</feature>
<evidence type="ECO:0000256" key="3">
    <source>
        <dbReference type="ARBA" id="ARBA00024327"/>
    </source>
</evidence>
<dbReference type="PANTHER" id="PTHR46509">
    <property type="entry name" value="PHOSPHOADENOSINE PHOSPHOSULFATE REDUCTASE"/>
    <property type="match status" value="1"/>
</dbReference>
<dbReference type="Pfam" id="PF01507">
    <property type="entry name" value="PAPS_reduct"/>
    <property type="match status" value="1"/>
</dbReference>
<feature type="domain" description="Phosphoadenosine phosphosulphate reductase" evidence="5">
    <location>
        <begin position="49"/>
        <end position="216"/>
    </location>
</feature>
<dbReference type="GO" id="GO:0043866">
    <property type="term" value="F:adenylyl-sulfate reductase (thioredoxin) activity"/>
    <property type="evidence" value="ECO:0007669"/>
    <property type="project" value="UniProtKB-EC"/>
</dbReference>
<keyword evidence="4" id="KW-0408">Iron</keyword>
<dbReference type="GO" id="GO:0004604">
    <property type="term" value="F:phosphoadenylyl-sulfate reductase (thioredoxin) activity"/>
    <property type="evidence" value="ECO:0007669"/>
    <property type="project" value="UniProtKB-UniRule"/>
</dbReference>
<comment type="caution">
    <text evidence="6">The sequence shown here is derived from an EMBL/GenBank/DDBJ whole genome shotgun (WGS) entry which is preliminary data.</text>
</comment>
<evidence type="ECO:0000313" key="6">
    <source>
        <dbReference type="EMBL" id="PJK28896.1"/>
    </source>
</evidence>
<dbReference type="GO" id="GO:0070814">
    <property type="term" value="P:hydrogen sulfide biosynthetic process"/>
    <property type="evidence" value="ECO:0007669"/>
    <property type="project" value="UniProtKB-UniRule"/>
</dbReference>